<keyword evidence="2" id="KW-1185">Reference proteome</keyword>
<evidence type="ECO:0008006" key="3">
    <source>
        <dbReference type="Google" id="ProtNLM"/>
    </source>
</evidence>
<reference evidence="1 2" key="1">
    <citation type="journal article" date="2024" name="BMC Genomics">
        <title>De novo assembly and annotation of Popillia japonica's genome with initial clues to its potential as an invasive pest.</title>
        <authorList>
            <person name="Cucini C."/>
            <person name="Boschi S."/>
            <person name="Funari R."/>
            <person name="Cardaioli E."/>
            <person name="Iannotti N."/>
            <person name="Marturano G."/>
            <person name="Paoli F."/>
            <person name="Bruttini M."/>
            <person name="Carapelli A."/>
            <person name="Frati F."/>
            <person name="Nardi F."/>
        </authorList>
    </citation>
    <scope>NUCLEOTIDE SEQUENCE [LARGE SCALE GENOMIC DNA]</scope>
    <source>
        <strain evidence="1">DMR45628</strain>
    </source>
</reference>
<accession>A0AAW1MUX5</accession>
<protein>
    <recommendedName>
        <fullName evidence="3">Profilin</fullName>
    </recommendedName>
</protein>
<dbReference type="Proteomes" id="UP001458880">
    <property type="component" value="Unassembled WGS sequence"/>
</dbReference>
<organism evidence="1 2">
    <name type="scientific">Popillia japonica</name>
    <name type="common">Japanese beetle</name>
    <dbReference type="NCBI Taxonomy" id="7064"/>
    <lineage>
        <taxon>Eukaryota</taxon>
        <taxon>Metazoa</taxon>
        <taxon>Ecdysozoa</taxon>
        <taxon>Arthropoda</taxon>
        <taxon>Hexapoda</taxon>
        <taxon>Insecta</taxon>
        <taxon>Pterygota</taxon>
        <taxon>Neoptera</taxon>
        <taxon>Endopterygota</taxon>
        <taxon>Coleoptera</taxon>
        <taxon>Polyphaga</taxon>
        <taxon>Scarabaeiformia</taxon>
        <taxon>Scarabaeidae</taxon>
        <taxon>Rutelinae</taxon>
        <taxon>Popillia</taxon>
    </lineage>
</organism>
<dbReference type="Gene3D" id="3.60.10.10">
    <property type="entry name" value="Endonuclease/exonuclease/phosphatase"/>
    <property type="match status" value="1"/>
</dbReference>
<comment type="caution">
    <text evidence="1">The sequence shown here is derived from an EMBL/GenBank/DDBJ whole genome shotgun (WGS) entry which is preliminary data.</text>
</comment>
<dbReference type="EMBL" id="JASPKY010000024">
    <property type="protein sequence ID" value="KAK9752018.1"/>
    <property type="molecule type" value="Genomic_DNA"/>
</dbReference>
<sequence>MQIGDGHLLVYSGVQENQRAAAGVGCILHAKVKVMMQKWSAISARILTIELKYNEKNATIIGVYGPDEDAKAENKEEFWDDLTLAVEESKGRCKS</sequence>
<evidence type="ECO:0000313" key="1">
    <source>
        <dbReference type="EMBL" id="KAK9752018.1"/>
    </source>
</evidence>
<dbReference type="InterPro" id="IPR036691">
    <property type="entry name" value="Endo/exonu/phosph_ase_sf"/>
</dbReference>
<name>A0AAW1MUX5_POPJA</name>
<proteinExistence type="predicted"/>
<gene>
    <name evidence="1" type="ORF">QE152_g4553</name>
</gene>
<evidence type="ECO:0000313" key="2">
    <source>
        <dbReference type="Proteomes" id="UP001458880"/>
    </source>
</evidence>
<dbReference type="AlphaFoldDB" id="A0AAW1MUX5"/>